<keyword evidence="4" id="KW-1185">Reference proteome</keyword>
<comment type="caution">
    <text evidence="3">The sequence shown here is derived from an EMBL/GenBank/DDBJ whole genome shotgun (WGS) entry which is preliminary data.</text>
</comment>
<dbReference type="EMBL" id="MNCJ02000325">
    <property type="protein sequence ID" value="KAF5788397.1"/>
    <property type="molecule type" value="Genomic_DNA"/>
</dbReference>
<organism evidence="3 4">
    <name type="scientific">Helianthus annuus</name>
    <name type="common">Common sunflower</name>
    <dbReference type="NCBI Taxonomy" id="4232"/>
    <lineage>
        <taxon>Eukaryota</taxon>
        <taxon>Viridiplantae</taxon>
        <taxon>Streptophyta</taxon>
        <taxon>Embryophyta</taxon>
        <taxon>Tracheophyta</taxon>
        <taxon>Spermatophyta</taxon>
        <taxon>Magnoliopsida</taxon>
        <taxon>eudicotyledons</taxon>
        <taxon>Gunneridae</taxon>
        <taxon>Pentapetalae</taxon>
        <taxon>asterids</taxon>
        <taxon>campanulids</taxon>
        <taxon>Asterales</taxon>
        <taxon>Asteraceae</taxon>
        <taxon>Asteroideae</taxon>
        <taxon>Heliantheae alliance</taxon>
        <taxon>Heliantheae</taxon>
        <taxon>Helianthus</taxon>
    </lineage>
</organism>
<proteinExistence type="predicted"/>
<evidence type="ECO:0000259" key="2">
    <source>
        <dbReference type="PROSITE" id="PS51011"/>
    </source>
</evidence>
<reference evidence="3" key="1">
    <citation type="journal article" date="2017" name="Nature">
        <title>The sunflower genome provides insights into oil metabolism, flowering and Asterid evolution.</title>
        <authorList>
            <person name="Badouin H."/>
            <person name="Gouzy J."/>
            <person name="Grassa C.J."/>
            <person name="Murat F."/>
            <person name="Staton S.E."/>
            <person name="Cottret L."/>
            <person name="Lelandais-Briere C."/>
            <person name="Owens G.L."/>
            <person name="Carrere S."/>
            <person name="Mayjonade B."/>
            <person name="Legrand L."/>
            <person name="Gill N."/>
            <person name="Kane N.C."/>
            <person name="Bowers J.E."/>
            <person name="Hubner S."/>
            <person name="Bellec A."/>
            <person name="Berard A."/>
            <person name="Berges H."/>
            <person name="Blanchet N."/>
            <person name="Boniface M.C."/>
            <person name="Brunel D."/>
            <person name="Catrice O."/>
            <person name="Chaidir N."/>
            <person name="Claudel C."/>
            <person name="Donnadieu C."/>
            <person name="Faraut T."/>
            <person name="Fievet G."/>
            <person name="Helmstetter N."/>
            <person name="King M."/>
            <person name="Knapp S.J."/>
            <person name="Lai Z."/>
            <person name="Le Paslier M.C."/>
            <person name="Lippi Y."/>
            <person name="Lorenzon L."/>
            <person name="Mandel J.R."/>
            <person name="Marage G."/>
            <person name="Marchand G."/>
            <person name="Marquand E."/>
            <person name="Bret-Mestries E."/>
            <person name="Morien E."/>
            <person name="Nambeesan S."/>
            <person name="Nguyen T."/>
            <person name="Pegot-Espagnet P."/>
            <person name="Pouilly N."/>
            <person name="Raftis F."/>
            <person name="Sallet E."/>
            <person name="Schiex T."/>
            <person name="Thomas J."/>
            <person name="Vandecasteele C."/>
            <person name="Vares D."/>
            <person name="Vear F."/>
            <person name="Vautrin S."/>
            <person name="Crespi M."/>
            <person name="Mangin B."/>
            <person name="Burke J.M."/>
            <person name="Salse J."/>
            <person name="Munos S."/>
            <person name="Vincourt P."/>
            <person name="Rieseberg L.H."/>
            <person name="Langlade N.B."/>
        </authorList>
    </citation>
    <scope>NUCLEOTIDE SEQUENCE</scope>
    <source>
        <tissue evidence="3">Leaves</tissue>
    </source>
</reference>
<evidence type="ECO:0000256" key="1">
    <source>
        <dbReference type="SAM" id="MobiDB-lite"/>
    </source>
</evidence>
<dbReference type="PROSITE" id="PS51011">
    <property type="entry name" value="ARID"/>
    <property type="match status" value="1"/>
</dbReference>
<dbReference type="Gene3D" id="1.10.150.60">
    <property type="entry name" value="ARID DNA-binding domain"/>
    <property type="match status" value="1"/>
</dbReference>
<accession>A0A9K3I1M8</accession>
<dbReference type="AlphaFoldDB" id="A0A9K3I1M8"/>
<dbReference type="SUPFAM" id="SSF46774">
    <property type="entry name" value="ARID-like"/>
    <property type="match status" value="1"/>
</dbReference>
<reference evidence="3" key="2">
    <citation type="submission" date="2020-06" db="EMBL/GenBank/DDBJ databases">
        <title>Helianthus annuus Genome sequencing and assembly Release 2.</title>
        <authorList>
            <person name="Gouzy J."/>
            <person name="Langlade N."/>
            <person name="Munos S."/>
        </authorList>
    </citation>
    <scope>NUCLEOTIDE SEQUENCE</scope>
    <source>
        <tissue evidence="3">Leaves</tissue>
    </source>
</reference>
<dbReference type="Pfam" id="PF01388">
    <property type="entry name" value="ARID"/>
    <property type="match status" value="1"/>
</dbReference>
<protein>
    <submittedName>
        <fullName evidence="3">Transcription factor &amp; chromatin remodeling ARID family</fullName>
    </submittedName>
</protein>
<dbReference type="SMART" id="SM00501">
    <property type="entry name" value="BRIGHT"/>
    <property type="match status" value="1"/>
</dbReference>
<sequence>MILKSLEFREFTDCKALINMLDDQEYVFKYKVVLQRKFEEMIHWFLYEYMGITSRPVPPYFPDQRKIDLLSLYILVAKDGGYREVTTENIWPIIAKYLGFEYKDGDYMRITYAMYLDVLEYYYKFKSVQEAVHVKEMVNDGAELTGDRHRKTRSEGTDQNENADNVYNGADSTQFALFAGNRWEDNWNLHKRRKRFNFSYMKKAMEDANRSVMQKGSNITKV</sequence>
<dbReference type="GO" id="GO:0003677">
    <property type="term" value="F:DNA binding"/>
    <property type="evidence" value="ECO:0007669"/>
    <property type="project" value="InterPro"/>
</dbReference>
<dbReference type="PANTHER" id="PTHR46410:SF26">
    <property type="entry name" value="BULB-TYPE LECTIN DOMAIN-CONTAINING PROTEIN-RELATED"/>
    <property type="match status" value="1"/>
</dbReference>
<dbReference type="Gramene" id="mRNA:HanXRQr2_Chr10g0463561">
    <property type="protein sequence ID" value="CDS:HanXRQr2_Chr10g0463561.1"/>
    <property type="gene ID" value="HanXRQr2_Chr10g0463561"/>
</dbReference>
<dbReference type="Proteomes" id="UP000215914">
    <property type="component" value="Unassembled WGS sequence"/>
</dbReference>
<dbReference type="PANTHER" id="PTHR46410">
    <property type="entry name" value="AT-RICH INTERACTIVE DOMAIN-CONTAINING PROTEIN 2"/>
    <property type="match status" value="1"/>
</dbReference>
<gene>
    <name evidence="3" type="ORF">HanXRQr2_Chr10g0463561</name>
</gene>
<feature type="domain" description="ARID" evidence="2">
    <location>
        <begin position="32"/>
        <end position="124"/>
    </location>
</feature>
<dbReference type="InterPro" id="IPR036431">
    <property type="entry name" value="ARID_dom_sf"/>
</dbReference>
<dbReference type="InterPro" id="IPR001606">
    <property type="entry name" value="ARID_dom"/>
</dbReference>
<evidence type="ECO:0000313" key="4">
    <source>
        <dbReference type="Proteomes" id="UP000215914"/>
    </source>
</evidence>
<feature type="region of interest" description="Disordered" evidence="1">
    <location>
        <begin position="143"/>
        <end position="165"/>
    </location>
</feature>
<evidence type="ECO:0000313" key="3">
    <source>
        <dbReference type="EMBL" id="KAF5788397.1"/>
    </source>
</evidence>
<name>A0A9K3I1M8_HELAN</name>